<dbReference type="PROSITE" id="PS51278">
    <property type="entry name" value="GATASE_TYPE_2"/>
    <property type="match status" value="1"/>
</dbReference>
<evidence type="ECO:0000256" key="1">
    <source>
        <dbReference type="ARBA" id="ARBA00001031"/>
    </source>
</evidence>
<feature type="initiator methionine" description="Removed" evidence="10">
    <location>
        <position position="1"/>
    </location>
</feature>
<dbReference type="CDD" id="cd05008">
    <property type="entry name" value="SIS_GlmS_GlmD_1"/>
    <property type="match status" value="1"/>
</dbReference>
<keyword evidence="6 10" id="KW-0032">Aminotransferase</keyword>
<proteinExistence type="inferred from homology"/>
<dbReference type="CDD" id="cd05009">
    <property type="entry name" value="SIS_GlmS_GlmD_2"/>
    <property type="match status" value="1"/>
</dbReference>
<dbReference type="PANTHER" id="PTHR10937:SF0">
    <property type="entry name" value="GLUTAMINE--FRUCTOSE-6-PHOSPHATE TRANSAMINASE (ISOMERIZING)"/>
    <property type="match status" value="1"/>
</dbReference>
<evidence type="ECO:0000256" key="8">
    <source>
        <dbReference type="ARBA" id="ARBA00022737"/>
    </source>
</evidence>
<dbReference type="RefSeq" id="WP_275468600.1">
    <property type="nucleotide sequence ID" value="NZ_CP110232.1"/>
</dbReference>
<evidence type="ECO:0000256" key="3">
    <source>
        <dbReference type="ARBA" id="ARBA00012916"/>
    </source>
</evidence>
<feature type="domain" description="SIS" evidence="12">
    <location>
        <begin position="457"/>
        <end position="594"/>
    </location>
</feature>
<dbReference type="PANTHER" id="PTHR10937">
    <property type="entry name" value="GLUCOSAMINE--FRUCTOSE-6-PHOSPHATE AMINOTRANSFERASE, ISOMERIZING"/>
    <property type="match status" value="1"/>
</dbReference>
<dbReference type="Gene3D" id="3.40.50.10490">
    <property type="entry name" value="Glucose-6-phosphate isomerase like protein, domain 1"/>
    <property type="match status" value="2"/>
</dbReference>
<comment type="catalytic activity">
    <reaction evidence="1 10">
        <text>D-fructose 6-phosphate + L-glutamine = D-glucosamine 6-phosphate + L-glutamate</text>
        <dbReference type="Rhea" id="RHEA:13237"/>
        <dbReference type="ChEBI" id="CHEBI:29985"/>
        <dbReference type="ChEBI" id="CHEBI:58359"/>
        <dbReference type="ChEBI" id="CHEBI:58725"/>
        <dbReference type="ChEBI" id="CHEBI:61527"/>
        <dbReference type="EC" id="2.6.1.16"/>
    </reaction>
</comment>
<dbReference type="FunFam" id="3.40.50.10490:FF:000001">
    <property type="entry name" value="Glutamine--fructose-6-phosphate aminotransferase [isomerizing]"/>
    <property type="match status" value="1"/>
</dbReference>
<keyword evidence="14" id="KW-1185">Reference proteome</keyword>
<keyword evidence="5 10" id="KW-0963">Cytoplasm</keyword>
<dbReference type="AlphaFoldDB" id="A0AAF0CTR7"/>
<evidence type="ECO:0000313" key="14">
    <source>
        <dbReference type="Proteomes" id="UP001179647"/>
    </source>
</evidence>
<name>A0AAF0CTR7_9ENTE</name>
<feature type="domain" description="SIS" evidence="12">
    <location>
        <begin position="285"/>
        <end position="431"/>
    </location>
</feature>
<keyword evidence="8" id="KW-0677">Repeat</keyword>
<evidence type="ECO:0000259" key="11">
    <source>
        <dbReference type="PROSITE" id="PS51278"/>
    </source>
</evidence>
<feature type="active site" description="Nucleophile; for GATase activity" evidence="10">
    <location>
        <position position="2"/>
    </location>
</feature>
<dbReference type="Pfam" id="PF13522">
    <property type="entry name" value="GATase_6"/>
    <property type="match status" value="1"/>
</dbReference>
<dbReference type="HAMAP" id="MF_00164">
    <property type="entry name" value="GlmS"/>
    <property type="match status" value="1"/>
</dbReference>
<dbReference type="GO" id="GO:0004360">
    <property type="term" value="F:glutamine-fructose-6-phosphate transaminase (isomerizing) activity"/>
    <property type="evidence" value="ECO:0007669"/>
    <property type="project" value="UniProtKB-UniRule"/>
</dbReference>
<evidence type="ECO:0000256" key="4">
    <source>
        <dbReference type="ARBA" id="ARBA00016090"/>
    </source>
</evidence>
<dbReference type="GO" id="GO:0005975">
    <property type="term" value="P:carbohydrate metabolic process"/>
    <property type="evidence" value="ECO:0007669"/>
    <property type="project" value="UniProtKB-UniRule"/>
</dbReference>
<dbReference type="GO" id="GO:0006002">
    <property type="term" value="P:fructose 6-phosphate metabolic process"/>
    <property type="evidence" value="ECO:0007669"/>
    <property type="project" value="TreeGrafter"/>
</dbReference>
<comment type="subcellular location">
    <subcellularLocation>
        <location evidence="2 10">Cytoplasm</location>
    </subcellularLocation>
</comment>
<evidence type="ECO:0000313" key="13">
    <source>
        <dbReference type="EMBL" id="WEG72798.1"/>
    </source>
</evidence>
<gene>
    <name evidence="10 13" type="primary">glmS</name>
    <name evidence="13" type="ORF">OL234_07350</name>
</gene>
<dbReference type="PROSITE" id="PS51464">
    <property type="entry name" value="SIS"/>
    <property type="match status" value="2"/>
</dbReference>
<dbReference type="FunFam" id="3.60.20.10:FF:000006">
    <property type="entry name" value="Glutamine--fructose-6-phosphate aminotransferase [isomerizing]"/>
    <property type="match status" value="1"/>
</dbReference>
<evidence type="ECO:0000256" key="10">
    <source>
        <dbReference type="HAMAP-Rule" id="MF_00164"/>
    </source>
</evidence>
<dbReference type="InterPro" id="IPR047084">
    <property type="entry name" value="GFAT_N"/>
</dbReference>
<dbReference type="CDD" id="cd00714">
    <property type="entry name" value="GFAT"/>
    <property type="match status" value="1"/>
</dbReference>
<evidence type="ECO:0000256" key="7">
    <source>
        <dbReference type="ARBA" id="ARBA00022679"/>
    </source>
</evidence>
<comment type="subunit">
    <text evidence="10">Homodimer.</text>
</comment>
<evidence type="ECO:0000256" key="5">
    <source>
        <dbReference type="ARBA" id="ARBA00022490"/>
    </source>
</evidence>
<evidence type="ECO:0000256" key="2">
    <source>
        <dbReference type="ARBA" id="ARBA00004496"/>
    </source>
</evidence>
<dbReference type="GO" id="GO:0006487">
    <property type="term" value="P:protein N-linked glycosylation"/>
    <property type="evidence" value="ECO:0007669"/>
    <property type="project" value="TreeGrafter"/>
</dbReference>
<protein>
    <recommendedName>
        <fullName evidence="4 10">Glutamine--fructose-6-phosphate aminotransferase [isomerizing]</fullName>
        <ecNumber evidence="3 10">2.6.1.16</ecNumber>
    </recommendedName>
    <alternativeName>
        <fullName evidence="10">D-fructose-6-phosphate amidotransferase</fullName>
    </alternativeName>
    <alternativeName>
        <fullName evidence="10">GFAT</fullName>
    </alternativeName>
    <alternativeName>
        <fullName evidence="10">Glucosamine-6-phosphate synthase</fullName>
    </alternativeName>
    <alternativeName>
        <fullName evidence="10">Hexosephosphate aminotransferase</fullName>
    </alternativeName>
    <alternativeName>
        <fullName evidence="10">L-glutamine--D-fructose-6-phosphate amidotransferase</fullName>
    </alternativeName>
</protein>
<comment type="function">
    <text evidence="10">Catalyzes the first step in hexosamine metabolism, converting fructose-6P into glucosamine-6P using glutamine as a nitrogen source.</text>
</comment>
<dbReference type="Gene3D" id="3.60.20.10">
    <property type="entry name" value="Glutamine Phosphoribosylpyrophosphate, subunit 1, domain 1"/>
    <property type="match status" value="1"/>
</dbReference>
<accession>A0AAF0CTR7</accession>
<reference evidence="13" key="1">
    <citation type="submission" date="2022-10" db="EMBL/GenBank/DDBJ databases">
        <title>Vagococcus sp. isolated from poultry meat.</title>
        <authorList>
            <person name="Johansson P."/>
            <person name="Bjorkroth J."/>
        </authorList>
    </citation>
    <scope>NUCLEOTIDE SEQUENCE</scope>
    <source>
        <strain evidence="13">STAA11</strain>
    </source>
</reference>
<dbReference type="SUPFAM" id="SSF53697">
    <property type="entry name" value="SIS domain"/>
    <property type="match status" value="1"/>
</dbReference>
<dbReference type="InterPro" id="IPR001347">
    <property type="entry name" value="SIS_dom"/>
</dbReference>
<dbReference type="EMBL" id="CP110232">
    <property type="protein sequence ID" value="WEG72798.1"/>
    <property type="molecule type" value="Genomic_DNA"/>
</dbReference>
<dbReference type="InterPro" id="IPR017932">
    <property type="entry name" value="GATase_2_dom"/>
</dbReference>
<dbReference type="SUPFAM" id="SSF56235">
    <property type="entry name" value="N-terminal nucleophile aminohydrolases (Ntn hydrolases)"/>
    <property type="match status" value="1"/>
</dbReference>
<dbReference type="GO" id="GO:0097367">
    <property type="term" value="F:carbohydrate derivative binding"/>
    <property type="evidence" value="ECO:0007669"/>
    <property type="project" value="InterPro"/>
</dbReference>
<evidence type="ECO:0000256" key="9">
    <source>
        <dbReference type="ARBA" id="ARBA00022962"/>
    </source>
</evidence>
<dbReference type="NCBIfam" id="TIGR01135">
    <property type="entry name" value="glmS"/>
    <property type="match status" value="1"/>
</dbReference>
<dbReference type="GO" id="GO:0005829">
    <property type="term" value="C:cytosol"/>
    <property type="evidence" value="ECO:0007669"/>
    <property type="project" value="TreeGrafter"/>
</dbReference>
<dbReference type="InterPro" id="IPR035466">
    <property type="entry name" value="GlmS/AgaS_SIS"/>
</dbReference>
<organism evidence="13 14">
    <name type="scientific">Vagococcus intermedius</name>
    <dbReference type="NCBI Taxonomy" id="2991418"/>
    <lineage>
        <taxon>Bacteria</taxon>
        <taxon>Bacillati</taxon>
        <taxon>Bacillota</taxon>
        <taxon>Bacilli</taxon>
        <taxon>Lactobacillales</taxon>
        <taxon>Enterococcaceae</taxon>
        <taxon>Vagococcus</taxon>
    </lineage>
</organism>
<dbReference type="Proteomes" id="UP001179647">
    <property type="component" value="Chromosome"/>
</dbReference>
<dbReference type="EC" id="2.6.1.16" evidence="3 10"/>
<sequence>MCGIVGVVGNSKATEILLTGLEKLEYRGYDSAGIFVTNEAKEAHLTKSKGRIADLRAKISSKVEGTTGIGHTRWATHGVPSETNAHPHTAGEGRFVLVHNGVIENFEEIKAEYLTGVALVGETDTEIAVQLINHLATTKKLKAKAAFKEALNIIKGSYAFALVDQEEPDVVYVAKNKSPLLIGLGEGFNVICSDAMAMISETKQFVEIVDGEIVIVKADGITIENAQGETIEREAYEAQIDVADMEKGTYEHYMLKEVDEQPAVMRRLVKEYTNEQGELVVDSTITERLNMSDRVYIVACGTSWHAGWVGKQLIEQLAGVPVEVHVASEFAYNMPLISEKPFFIFISQSGETADSRQVLVKVNELGYDSMTMTNVAGSTLSREAIHTMLLHAGPEIAVASTKAYTAQIATLAILAKAAGMASAKVEAEQFDLVHELGLVAAGMERLVGEKDMISSLVKEKLSETRNAFYIGRGLDYFVSMEAALKLKEISYIQAEGFAAGELKHGTIALIEEGTPVIGVITEEETGAHTRGNLKEVESRGASTLVVSMEGLEREGDGIVLPKVHSLLTPLVSVVPIQLIAYYASLQRGLDVDKPRNLAKSVTVE</sequence>
<keyword evidence="7 10" id="KW-0808">Transferase</keyword>
<dbReference type="InterPro" id="IPR029055">
    <property type="entry name" value="Ntn_hydrolases_N"/>
</dbReference>
<dbReference type="KEGG" id="vie:OL234_07350"/>
<keyword evidence="9" id="KW-0315">Glutamine amidotransferase</keyword>
<dbReference type="InterPro" id="IPR005855">
    <property type="entry name" value="GFAT"/>
</dbReference>
<dbReference type="InterPro" id="IPR046348">
    <property type="entry name" value="SIS_dom_sf"/>
</dbReference>
<feature type="active site" description="For Fru-6P isomerization activity" evidence="10">
    <location>
        <position position="599"/>
    </location>
</feature>
<dbReference type="Pfam" id="PF01380">
    <property type="entry name" value="SIS"/>
    <property type="match status" value="2"/>
</dbReference>
<evidence type="ECO:0000259" key="12">
    <source>
        <dbReference type="PROSITE" id="PS51464"/>
    </source>
</evidence>
<dbReference type="InterPro" id="IPR035490">
    <property type="entry name" value="GlmS/FrlB_SIS"/>
</dbReference>
<evidence type="ECO:0000256" key="6">
    <source>
        <dbReference type="ARBA" id="ARBA00022576"/>
    </source>
</evidence>
<dbReference type="GO" id="GO:0006047">
    <property type="term" value="P:UDP-N-acetylglucosamine metabolic process"/>
    <property type="evidence" value="ECO:0007669"/>
    <property type="project" value="TreeGrafter"/>
</dbReference>
<dbReference type="FunFam" id="3.40.50.10490:FF:000022">
    <property type="entry name" value="Glutamine--fructose-6-phosphate aminotransferase [isomerizing]"/>
    <property type="match status" value="1"/>
</dbReference>
<feature type="domain" description="Glutamine amidotransferase type-2" evidence="11">
    <location>
        <begin position="2"/>
        <end position="219"/>
    </location>
</feature>
<dbReference type="NCBIfam" id="NF001484">
    <property type="entry name" value="PRK00331.1"/>
    <property type="match status" value="1"/>
</dbReference>